<accession>A0A7C4GGE5</accession>
<evidence type="ECO:0000256" key="4">
    <source>
        <dbReference type="ARBA" id="ARBA00022801"/>
    </source>
</evidence>
<dbReference type="EC" id="3.1.21.4" evidence="6"/>
<dbReference type="Pfam" id="PF09520">
    <property type="entry name" value="RE_TdeIII"/>
    <property type="match status" value="1"/>
</dbReference>
<gene>
    <name evidence="7" type="ORF">ENS41_02475</name>
</gene>
<dbReference type="GO" id="GO:0003677">
    <property type="term" value="F:DNA binding"/>
    <property type="evidence" value="ECO:0007669"/>
    <property type="project" value="InterPro"/>
</dbReference>
<dbReference type="InterPro" id="IPR019045">
    <property type="entry name" value="Restrct_endonuc_II_HinfI"/>
</dbReference>
<evidence type="ECO:0000256" key="3">
    <source>
        <dbReference type="ARBA" id="ARBA00022759"/>
    </source>
</evidence>
<protein>
    <recommendedName>
        <fullName evidence="6">type II site-specific deoxyribonuclease</fullName>
        <ecNumber evidence="6">3.1.21.4</ecNumber>
    </recommendedName>
</protein>
<proteinExistence type="predicted"/>
<dbReference type="AlphaFoldDB" id="A0A7C4GGE5"/>
<keyword evidence="2" id="KW-0680">Restriction system</keyword>
<sequence length="260" mass="30113">MGLTDVQRCRIENLLERMLERKLKSYSRETTSMPFLVRLMQDSRSVAAYSFVHSLSTSLGMTVYEDVSVILAEGSCSECFKRYDVGGVISRDQEAVINDILQELRSGRRTPHYDKDMSRVLAASAKGGRPKKDGAICDFYMVRDREEFLVEIKTVKPNIDVFTKSKQKLLEWIARRRKRIRAILAFPYNPYHPNPYRRFTEQNLMDAGNDFLVGEEYWDMLCGAGAYDQLLDVFDRVGKRWKERIQEKVAEVARAKLEGI</sequence>
<evidence type="ECO:0000313" key="7">
    <source>
        <dbReference type="EMBL" id="HGK27802.1"/>
    </source>
</evidence>
<organism evidence="7">
    <name type="scientific">candidate division WOR-3 bacterium</name>
    <dbReference type="NCBI Taxonomy" id="2052148"/>
    <lineage>
        <taxon>Bacteria</taxon>
        <taxon>Bacteria division WOR-3</taxon>
    </lineage>
</organism>
<name>A0A7C4GGE5_UNCW3</name>
<evidence type="ECO:0000256" key="2">
    <source>
        <dbReference type="ARBA" id="ARBA00022747"/>
    </source>
</evidence>
<evidence type="ECO:0000256" key="1">
    <source>
        <dbReference type="ARBA" id="ARBA00022722"/>
    </source>
</evidence>
<reference evidence="7" key="1">
    <citation type="journal article" date="2020" name="mSystems">
        <title>Genome- and Community-Level Interaction Insights into Carbon Utilization and Element Cycling Functions of Hydrothermarchaeota in Hydrothermal Sediment.</title>
        <authorList>
            <person name="Zhou Z."/>
            <person name="Liu Y."/>
            <person name="Xu W."/>
            <person name="Pan J."/>
            <person name="Luo Z.H."/>
            <person name="Li M."/>
        </authorList>
    </citation>
    <scope>NUCLEOTIDE SEQUENCE [LARGE SCALE GENOMIC DNA]</scope>
    <source>
        <strain evidence="7">SpSt-488</strain>
    </source>
</reference>
<keyword evidence="1" id="KW-0540">Nuclease</keyword>
<keyword evidence="4" id="KW-0378">Hydrolase</keyword>
<evidence type="ECO:0000256" key="6">
    <source>
        <dbReference type="ARBA" id="ARBA00093790"/>
    </source>
</evidence>
<comment type="caution">
    <text evidence="7">The sequence shown here is derived from an EMBL/GenBank/DDBJ whole genome shotgun (WGS) entry which is preliminary data.</text>
</comment>
<dbReference type="GO" id="GO:0009307">
    <property type="term" value="P:DNA restriction-modification system"/>
    <property type="evidence" value="ECO:0007669"/>
    <property type="project" value="InterPro"/>
</dbReference>
<dbReference type="EMBL" id="DSUT01000043">
    <property type="protein sequence ID" value="HGK27802.1"/>
    <property type="molecule type" value="Genomic_DNA"/>
</dbReference>
<dbReference type="GO" id="GO:0009036">
    <property type="term" value="F:type II site-specific deoxyribonuclease activity"/>
    <property type="evidence" value="ECO:0007669"/>
    <property type="project" value="InterPro"/>
</dbReference>
<evidence type="ECO:0000256" key="5">
    <source>
        <dbReference type="ARBA" id="ARBA00093760"/>
    </source>
</evidence>
<comment type="catalytic activity">
    <reaction evidence="5">
        <text>Endonucleolytic cleavage of DNA to give specific double-stranded fragments with terminal 5'-phosphates.</text>
        <dbReference type="EC" id="3.1.21.4"/>
    </reaction>
</comment>
<keyword evidence="3 7" id="KW-0255">Endonuclease</keyword>